<dbReference type="Proteomes" id="UP001221411">
    <property type="component" value="Unassembled WGS sequence"/>
</dbReference>
<proteinExistence type="predicted"/>
<comment type="caution">
    <text evidence="3">The sequence shown here is derived from an EMBL/GenBank/DDBJ whole genome shotgun (WGS) entry which is preliminary data.</text>
</comment>
<feature type="compositionally biased region" description="Gly residues" evidence="1">
    <location>
        <begin position="34"/>
        <end position="51"/>
    </location>
</feature>
<dbReference type="PROSITE" id="PS51257">
    <property type="entry name" value="PROKAR_LIPOPROTEIN"/>
    <property type="match status" value="1"/>
</dbReference>
<feature type="signal peptide" evidence="2">
    <location>
        <begin position="1"/>
        <end position="27"/>
    </location>
</feature>
<name>A0ABT5EG65_9BACT</name>
<accession>A0ABT5EG65</accession>
<feature type="region of interest" description="Disordered" evidence="1">
    <location>
        <begin position="32"/>
        <end position="90"/>
    </location>
</feature>
<keyword evidence="2" id="KW-0732">Signal</keyword>
<feature type="compositionally biased region" description="Low complexity" evidence="1">
    <location>
        <begin position="56"/>
        <end position="71"/>
    </location>
</feature>
<evidence type="ECO:0000313" key="3">
    <source>
        <dbReference type="EMBL" id="MDC0740821.1"/>
    </source>
</evidence>
<organism evidence="3 4">
    <name type="scientific">Polyangium mundeleinium</name>
    <dbReference type="NCBI Taxonomy" id="2995306"/>
    <lineage>
        <taxon>Bacteria</taxon>
        <taxon>Pseudomonadati</taxon>
        <taxon>Myxococcota</taxon>
        <taxon>Polyangia</taxon>
        <taxon>Polyangiales</taxon>
        <taxon>Polyangiaceae</taxon>
        <taxon>Polyangium</taxon>
    </lineage>
</organism>
<protein>
    <submittedName>
        <fullName evidence="3">Uncharacterized protein</fullName>
    </submittedName>
</protein>
<feature type="chain" id="PRO_5045527726" evidence="2">
    <location>
        <begin position="28"/>
        <end position="183"/>
    </location>
</feature>
<dbReference type="RefSeq" id="WP_271916028.1">
    <property type="nucleotide sequence ID" value="NZ_JAQNDO010000001.1"/>
</dbReference>
<reference evidence="3 4" key="1">
    <citation type="submission" date="2022-11" db="EMBL/GenBank/DDBJ databases">
        <title>Minimal conservation of predation-associated metabolite biosynthetic gene clusters underscores biosynthetic potential of Myxococcota including descriptions for ten novel species: Archangium lansinium sp. nov., Myxococcus landrumus sp. nov., Nannocystis bai.</title>
        <authorList>
            <person name="Ahearne A."/>
            <person name="Stevens C."/>
            <person name="Dowd S."/>
        </authorList>
    </citation>
    <scope>NUCLEOTIDE SEQUENCE [LARGE SCALE GENOMIC DNA]</scope>
    <source>
        <strain evidence="3 4">RJM3</strain>
    </source>
</reference>
<evidence type="ECO:0000256" key="2">
    <source>
        <dbReference type="SAM" id="SignalP"/>
    </source>
</evidence>
<evidence type="ECO:0000313" key="4">
    <source>
        <dbReference type="Proteomes" id="UP001221411"/>
    </source>
</evidence>
<gene>
    <name evidence="3" type="ORF">POL67_05655</name>
</gene>
<sequence length="183" mass="18329">MNLRSFFSAAALTMTALPAICTLVACASSEPMGTGSGGGGSGGGRATGGSGPIMNDAGVEPEGGAEDAGPQGDDGGQGTPDAGNGDPGYGLDGCWITQTNSGNTQLDLDEAQGKVTGTQSYAGISYPVENGVVDAQGLRFTVNWSNYNFTCEYNYTVVGPAFLSGVSNCAGNKQTMTADRTCP</sequence>
<dbReference type="EMBL" id="JAQNDO010000001">
    <property type="protein sequence ID" value="MDC0740821.1"/>
    <property type="molecule type" value="Genomic_DNA"/>
</dbReference>
<evidence type="ECO:0000256" key="1">
    <source>
        <dbReference type="SAM" id="MobiDB-lite"/>
    </source>
</evidence>
<keyword evidence="4" id="KW-1185">Reference proteome</keyword>